<dbReference type="InterPro" id="IPR006047">
    <property type="entry name" value="GH13_cat_dom"/>
</dbReference>
<evidence type="ECO:0000259" key="1">
    <source>
        <dbReference type="Pfam" id="PF00128"/>
    </source>
</evidence>
<protein>
    <recommendedName>
        <fullName evidence="1">Glycosyl hydrolase family 13 catalytic domain-containing protein</fullName>
    </recommendedName>
</protein>
<dbReference type="SUPFAM" id="SSF51445">
    <property type="entry name" value="(Trans)glycosidases"/>
    <property type="match status" value="1"/>
</dbReference>
<dbReference type="GeneID" id="36288841"/>
<sequence length="131" mass="14837">MNVINFISKVPGLPDAPIQDPTQEFQSGNEFYACGPRLHEFLKDIGAILKEYDTFSVGEMPSVTDPDEILKSVAFDRGELNMIFHFEIVDLDHGPGGKFTPHKWRMSDLKSVVGKWQHVMIFNGGWNALER</sequence>
<organism evidence="2">
    <name type="scientific">Pseudogymnoascus destructans</name>
    <dbReference type="NCBI Taxonomy" id="655981"/>
    <lineage>
        <taxon>Eukaryota</taxon>
        <taxon>Fungi</taxon>
        <taxon>Dikarya</taxon>
        <taxon>Ascomycota</taxon>
        <taxon>Pezizomycotina</taxon>
        <taxon>Leotiomycetes</taxon>
        <taxon>Thelebolales</taxon>
        <taxon>Thelebolaceae</taxon>
        <taxon>Pseudogymnoascus</taxon>
    </lineage>
</organism>
<dbReference type="RefSeq" id="XP_024322279.1">
    <property type="nucleotide sequence ID" value="XM_024469391.1"/>
</dbReference>
<gene>
    <name evidence="2" type="ORF">VC83_05777</name>
</gene>
<dbReference type="VEuPathDB" id="FungiDB:GMDG_06009"/>
<reference evidence="2" key="1">
    <citation type="submission" date="2016-03" db="EMBL/GenBank/DDBJ databases">
        <title>Updated assembly of Pseudogymnoascus destructans, the fungus causing white-nose syndrome of bats.</title>
        <authorList>
            <person name="Palmer J.M."/>
            <person name="Drees K.P."/>
            <person name="Foster J.T."/>
            <person name="Lindner D.L."/>
        </authorList>
    </citation>
    <scope>NUCLEOTIDE SEQUENCE [LARGE SCALE GENOMIC DNA]</scope>
    <source>
        <strain evidence="2">20631-21</strain>
    </source>
</reference>
<feature type="domain" description="Glycosyl hydrolase family 13 catalytic" evidence="1">
    <location>
        <begin position="1"/>
        <end position="128"/>
    </location>
</feature>
<dbReference type="AlphaFoldDB" id="A0A177A493"/>
<proteinExistence type="predicted"/>
<dbReference type="Pfam" id="PF00128">
    <property type="entry name" value="Alpha-amylase"/>
    <property type="match status" value="1"/>
</dbReference>
<dbReference type="Gene3D" id="3.20.20.80">
    <property type="entry name" value="Glycosidases"/>
    <property type="match status" value="1"/>
</dbReference>
<dbReference type="EMBL" id="KV441401">
    <property type="protein sequence ID" value="OAF56988.1"/>
    <property type="molecule type" value="Genomic_DNA"/>
</dbReference>
<name>A0A177A493_9PEZI</name>
<dbReference type="OrthoDB" id="1740265at2759"/>
<evidence type="ECO:0000313" key="2">
    <source>
        <dbReference type="EMBL" id="OAF56988.1"/>
    </source>
</evidence>
<dbReference type="Proteomes" id="UP000077154">
    <property type="component" value="Unassembled WGS sequence"/>
</dbReference>
<dbReference type="eggNOG" id="KOG0471">
    <property type="taxonomic scope" value="Eukaryota"/>
</dbReference>
<dbReference type="GO" id="GO:0005975">
    <property type="term" value="P:carbohydrate metabolic process"/>
    <property type="evidence" value="ECO:0007669"/>
    <property type="project" value="InterPro"/>
</dbReference>
<accession>A0A177A493</accession>
<dbReference type="InterPro" id="IPR017853">
    <property type="entry name" value="GH"/>
</dbReference>